<gene>
    <name evidence="1" type="ORF">PAHAL_3G427600</name>
</gene>
<name>A0A2T8KL40_9POAL</name>
<dbReference type="EMBL" id="CM008048">
    <property type="protein sequence ID" value="PVH62903.1"/>
    <property type="molecule type" value="Genomic_DNA"/>
</dbReference>
<organism evidence="1">
    <name type="scientific">Panicum hallii</name>
    <dbReference type="NCBI Taxonomy" id="206008"/>
    <lineage>
        <taxon>Eukaryota</taxon>
        <taxon>Viridiplantae</taxon>
        <taxon>Streptophyta</taxon>
        <taxon>Embryophyta</taxon>
        <taxon>Tracheophyta</taxon>
        <taxon>Spermatophyta</taxon>
        <taxon>Magnoliopsida</taxon>
        <taxon>Liliopsida</taxon>
        <taxon>Poales</taxon>
        <taxon>Poaceae</taxon>
        <taxon>PACMAD clade</taxon>
        <taxon>Panicoideae</taxon>
        <taxon>Panicodae</taxon>
        <taxon>Paniceae</taxon>
        <taxon>Panicinae</taxon>
        <taxon>Panicum</taxon>
        <taxon>Panicum sect. Panicum</taxon>
    </lineage>
</organism>
<dbReference type="AlphaFoldDB" id="A0A2T8KL40"/>
<proteinExistence type="predicted"/>
<protein>
    <submittedName>
        <fullName evidence="1">Uncharacterized protein</fullName>
    </submittedName>
</protein>
<evidence type="ECO:0000313" key="1">
    <source>
        <dbReference type="EMBL" id="PVH62903.1"/>
    </source>
</evidence>
<accession>A0A2T8KL40</accession>
<dbReference type="Proteomes" id="UP000243499">
    <property type="component" value="Chromosome 3"/>
</dbReference>
<sequence length="66" mass="7376">MNKCVKFSEVPKLQQTQLYTIIRRQFHATPGENVSRTELFYSGRLISKANGMQGVPSSGLSTVCKL</sequence>
<reference evidence="1" key="1">
    <citation type="submission" date="2018-04" db="EMBL/GenBank/DDBJ databases">
        <title>WGS assembly of Panicum hallii.</title>
        <authorList>
            <person name="Lovell J."/>
            <person name="Jenkins J."/>
            <person name="Lowry D."/>
            <person name="Mamidi S."/>
            <person name="Sreedasyam A."/>
            <person name="Weng X."/>
            <person name="Barry K."/>
            <person name="Bonette J."/>
            <person name="Campitelli B."/>
            <person name="Daum C."/>
            <person name="Gordon S."/>
            <person name="Gould B."/>
            <person name="Lipzen A."/>
            <person name="Macqueen A."/>
            <person name="Palacio-Mejia J."/>
            <person name="Plott C."/>
            <person name="Shakirov E."/>
            <person name="Shu S."/>
            <person name="Yoshinaga Y."/>
            <person name="Zane M."/>
            <person name="Rokhsar D."/>
            <person name="Grimwood J."/>
            <person name="Schmutz J."/>
            <person name="Juenger T."/>
        </authorList>
    </citation>
    <scope>NUCLEOTIDE SEQUENCE [LARGE SCALE GENOMIC DNA]</scope>
    <source>
        <strain evidence="1">FIL2</strain>
    </source>
</reference>
<dbReference type="Gramene" id="PVH62903">
    <property type="protein sequence ID" value="PVH62903"/>
    <property type="gene ID" value="PAHAL_3G427600"/>
</dbReference>